<keyword evidence="2" id="KW-1185">Reference proteome</keyword>
<accession>A0ABS3YH90</accession>
<evidence type="ECO:0000313" key="2">
    <source>
        <dbReference type="Proteomes" id="UP000679126"/>
    </source>
</evidence>
<dbReference type="EMBL" id="JAGHKP010000003">
    <property type="protein sequence ID" value="MBO9154051.1"/>
    <property type="molecule type" value="Genomic_DNA"/>
</dbReference>
<gene>
    <name evidence="1" type="ORF">J7I43_17620</name>
</gene>
<organism evidence="1 2">
    <name type="scientific">Chitinophaga chungangae</name>
    <dbReference type="NCBI Taxonomy" id="2821488"/>
    <lineage>
        <taxon>Bacteria</taxon>
        <taxon>Pseudomonadati</taxon>
        <taxon>Bacteroidota</taxon>
        <taxon>Chitinophagia</taxon>
        <taxon>Chitinophagales</taxon>
        <taxon>Chitinophagaceae</taxon>
        <taxon>Chitinophaga</taxon>
    </lineage>
</organism>
<reference evidence="2" key="1">
    <citation type="submission" date="2021-03" db="EMBL/GenBank/DDBJ databases">
        <title>Assistant Professor.</title>
        <authorList>
            <person name="Huq M.A."/>
        </authorList>
    </citation>
    <scope>NUCLEOTIDE SEQUENCE [LARGE SCALE GENOMIC DNA]</scope>
    <source>
        <strain evidence="2">MAH-28</strain>
    </source>
</reference>
<proteinExistence type="predicted"/>
<comment type="caution">
    <text evidence="1">The sequence shown here is derived from an EMBL/GenBank/DDBJ whole genome shotgun (WGS) entry which is preliminary data.</text>
</comment>
<name>A0ABS3YH90_9BACT</name>
<dbReference type="RefSeq" id="WP_209147171.1">
    <property type="nucleotide sequence ID" value="NZ_JAGHKP010000003.1"/>
</dbReference>
<evidence type="ECO:0000313" key="1">
    <source>
        <dbReference type="EMBL" id="MBO9154051.1"/>
    </source>
</evidence>
<protein>
    <submittedName>
        <fullName evidence="1">Uncharacterized protein</fullName>
    </submittedName>
</protein>
<sequence length="192" mass="22239">MWIIAYHSSAFPQPYYLVWYTGNATGDRLLMFRKAGIFATADLANLPAEAEARLASLQYADNTARWLKQVEGLEPSVSNVYDMDYIANALRRKKLSLKVMDALSNFIDLFGDYANSLASTDHLQAFREHPVIEAFIAHYYQYIFWPRLQRGEKFRDAERPELAVDHRALLDVFREMRGHFEADIRVMTPMAH</sequence>
<dbReference type="Proteomes" id="UP000679126">
    <property type="component" value="Unassembled WGS sequence"/>
</dbReference>